<dbReference type="InterPro" id="IPR009057">
    <property type="entry name" value="Homeodomain-like_sf"/>
</dbReference>
<dbReference type="SUPFAM" id="SSF51215">
    <property type="entry name" value="Regulatory protein AraC"/>
    <property type="match status" value="1"/>
</dbReference>
<keyword evidence="3" id="KW-0804">Transcription</keyword>
<dbReference type="Gene3D" id="1.10.10.60">
    <property type="entry name" value="Homeodomain-like"/>
    <property type="match status" value="2"/>
</dbReference>
<dbReference type="SUPFAM" id="SSF46689">
    <property type="entry name" value="Homeodomain-like"/>
    <property type="match status" value="2"/>
</dbReference>
<accession>A0A420EDL1</accession>
<dbReference type="GO" id="GO:0043565">
    <property type="term" value="F:sequence-specific DNA binding"/>
    <property type="evidence" value="ECO:0007669"/>
    <property type="project" value="InterPro"/>
</dbReference>
<dbReference type="PROSITE" id="PS01124">
    <property type="entry name" value="HTH_ARAC_FAMILY_2"/>
    <property type="match status" value="1"/>
</dbReference>
<gene>
    <name evidence="5" type="ORF">DBZ36_10070</name>
</gene>
<dbReference type="EMBL" id="RAQO01000005">
    <property type="protein sequence ID" value="RKF18734.1"/>
    <property type="molecule type" value="Genomic_DNA"/>
</dbReference>
<dbReference type="Pfam" id="PF12833">
    <property type="entry name" value="HTH_18"/>
    <property type="match status" value="1"/>
</dbReference>
<keyword evidence="1" id="KW-0805">Transcription regulation</keyword>
<organism evidence="5 6">
    <name type="scientific">Alginatibacterium sediminis</name>
    <dbReference type="NCBI Taxonomy" id="2164068"/>
    <lineage>
        <taxon>Bacteria</taxon>
        <taxon>Pseudomonadati</taxon>
        <taxon>Pseudomonadota</taxon>
        <taxon>Gammaproteobacteria</taxon>
        <taxon>Alteromonadales</taxon>
        <taxon>Alteromonadaceae</taxon>
        <taxon>Alginatibacterium</taxon>
    </lineage>
</organism>
<dbReference type="InterPro" id="IPR032783">
    <property type="entry name" value="AraC_lig"/>
</dbReference>
<dbReference type="GO" id="GO:0003700">
    <property type="term" value="F:DNA-binding transcription factor activity"/>
    <property type="evidence" value="ECO:0007669"/>
    <property type="project" value="InterPro"/>
</dbReference>
<keyword evidence="6" id="KW-1185">Reference proteome</keyword>
<dbReference type="Proteomes" id="UP000286482">
    <property type="component" value="Unassembled WGS sequence"/>
</dbReference>
<name>A0A420EDL1_9ALTE</name>
<evidence type="ECO:0000313" key="5">
    <source>
        <dbReference type="EMBL" id="RKF18734.1"/>
    </source>
</evidence>
<comment type="caution">
    <text evidence="5">The sequence shown here is derived from an EMBL/GenBank/DDBJ whole genome shotgun (WGS) entry which is preliminary data.</text>
</comment>
<evidence type="ECO:0000313" key="6">
    <source>
        <dbReference type="Proteomes" id="UP000286482"/>
    </source>
</evidence>
<dbReference type="OrthoDB" id="9783876at2"/>
<dbReference type="RefSeq" id="WP_120354814.1">
    <property type="nucleotide sequence ID" value="NZ_RAQO01000005.1"/>
</dbReference>
<dbReference type="InterPro" id="IPR018060">
    <property type="entry name" value="HTH_AraC"/>
</dbReference>
<proteinExistence type="predicted"/>
<evidence type="ECO:0000256" key="2">
    <source>
        <dbReference type="ARBA" id="ARBA00023125"/>
    </source>
</evidence>
<dbReference type="InterPro" id="IPR037923">
    <property type="entry name" value="HTH-like"/>
</dbReference>
<dbReference type="InterPro" id="IPR050204">
    <property type="entry name" value="AraC_XylS_family_regulators"/>
</dbReference>
<evidence type="ECO:0000256" key="3">
    <source>
        <dbReference type="ARBA" id="ARBA00023163"/>
    </source>
</evidence>
<sequence>MHASSMNFPQASDPLGEALHRLRLEGSLYCRSVLHGNWSFAMPQMPGKMMFHIVTSGQCWLRLEGEEATLLEQGSLVLVPHGQGHIIATDLDREATPLFDADVQRISERYEILEVLGPGTKTEVTCGVMGFDQLAGKQLIEQLPNLVTLENLSQEREQWLHQSLAFIASEAQQLKPGGETIITHLADILVIQLIRHWLEQSPQSNTGWIGALRDKQIGAAMRAIHNQPQLNWTVETLARECGMSRSGFSARFSDLVGNSVKSYLTQWRMSLAYQQLKHQNVPLIKLAEDLGYSSEAAFSHAFKRVIGVSPGKISSNHY</sequence>
<evidence type="ECO:0000259" key="4">
    <source>
        <dbReference type="PROSITE" id="PS01124"/>
    </source>
</evidence>
<dbReference type="AlphaFoldDB" id="A0A420EDL1"/>
<feature type="domain" description="HTH araC/xylS-type" evidence="4">
    <location>
        <begin position="218"/>
        <end position="316"/>
    </location>
</feature>
<reference evidence="5 6" key="1">
    <citation type="submission" date="2018-09" db="EMBL/GenBank/DDBJ databases">
        <authorList>
            <person name="Wang Z."/>
        </authorList>
    </citation>
    <scope>NUCLEOTIDE SEQUENCE [LARGE SCALE GENOMIC DNA]</scope>
    <source>
        <strain evidence="5 6">ALS 81</strain>
    </source>
</reference>
<protein>
    <submittedName>
        <fullName evidence="5">AraC family transcriptional regulator</fullName>
    </submittedName>
</protein>
<evidence type="ECO:0000256" key="1">
    <source>
        <dbReference type="ARBA" id="ARBA00023015"/>
    </source>
</evidence>
<dbReference type="PANTHER" id="PTHR46796:SF7">
    <property type="entry name" value="ARAC FAMILY TRANSCRIPTIONAL REGULATOR"/>
    <property type="match status" value="1"/>
</dbReference>
<dbReference type="Pfam" id="PF12852">
    <property type="entry name" value="Cupin_6"/>
    <property type="match status" value="1"/>
</dbReference>
<dbReference type="SMART" id="SM00342">
    <property type="entry name" value="HTH_ARAC"/>
    <property type="match status" value="1"/>
</dbReference>
<dbReference type="PANTHER" id="PTHR46796">
    <property type="entry name" value="HTH-TYPE TRANSCRIPTIONAL ACTIVATOR RHAS-RELATED"/>
    <property type="match status" value="1"/>
</dbReference>
<keyword evidence="2" id="KW-0238">DNA-binding</keyword>